<dbReference type="Proteomes" id="UP000769022">
    <property type="component" value="Chromosome"/>
</dbReference>
<evidence type="ECO:0000256" key="5">
    <source>
        <dbReference type="ARBA" id="ARBA00016902"/>
    </source>
</evidence>
<dbReference type="GO" id="GO:0015031">
    <property type="term" value="P:protein transport"/>
    <property type="evidence" value="ECO:0007669"/>
    <property type="project" value="InterPro"/>
</dbReference>
<keyword evidence="7" id="KW-0697">Rotamase</keyword>
<dbReference type="Pfam" id="PF05698">
    <property type="entry name" value="Trigger_C"/>
    <property type="match status" value="1"/>
</dbReference>
<reference evidence="14 15" key="1">
    <citation type="submission" date="2022-05" db="EMBL/GenBank/DDBJ databases">
        <title>'Parthenium hysterophorus' phyllody phytoplasma strain PR34.</title>
        <authorList>
            <person name="Kirdat K."/>
            <person name="Tiwarekar B."/>
            <person name="Yadav A."/>
        </authorList>
    </citation>
    <scope>NUCLEOTIDE SEQUENCE [LARGE SCALE GENOMIC DNA]</scope>
    <source>
        <strain evidence="14 15">PR34</strain>
    </source>
</reference>
<feature type="domain" description="Trigger factor ribosome-binding bacterial" evidence="12">
    <location>
        <begin position="4"/>
        <end position="149"/>
    </location>
</feature>
<dbReference type="Pfam" id="PF05697">
    <property type="entry name" value="Trigger_N"/>
    <property type="match status" value="1"/>
</dbReference>
<keyword evidence="9" id="KW-0413">Isomerase</keyword>
<dbReference type="KEGG" id="pphy:H7686_0001650"/>
<dbReference type="InterPro" id="IPR036611">
    <property type="entry name" value="Trigger_fac_ribosome-bd_sf"/>
</dbReference>
<dbReference type="InterPro" id="IPR008881">
    <property type="entry name" value="Trigger_fac_ribosome-bd_bac"/>
</dbReference>
<dbReference type="InterPro" id="IPR046357">
    <property type="entry name" value="PPIase_dom_sf"/>
</dbReference>
<evidence type="ECO:0000256" key="10">
    <source>
        <dbReference type="ARBA" id="ARBA00023306"/>
    </source>
</evidence>
<evidence type="ECO:0000256" key="3">
    <source>
        <dbReference type="ARBA" id="ARBA00005464"/>
    </source>
</evidence>
<evidence type="ECO:0000313" key="14">
    <source>
        <dbReference type="EMBL" id="UQV27054.1"/>
    </source>
</evidence>
<keyword evidence="10" id="KW-0131">Cell cycle</keyword>
<dbReference type="SUPFAM" id="SSF102735">
    <property type="entry name" value="Trigger factor ribosome-binding domain"/>
    <property type="match status" value="1"/>
</dbReference>
<accession>A0AAX3B8V2</accession>
<dbReference type="Gene3D" id="1.10.3120.10">
    <property type="entry name" value="Trigger factor, C-terminal domain"/>
    <property type="match status" value="1"/>
</dbReference>
<dbReference type="GO" id="GO:0005737">
    <property type="term" value="C:cytoplasm"/>
    <property type="evidence" value="ECO:0007669"/>
    <property type="project" value="UniProtKB-SubCell"/>
</dbReference>
<keyword evidence="15" id="KW-1185">Reference proteome</keyword>
<evidence type="ECO:0000256" key="11">
    <source>
        <dbReference type="ARBA" id="ARBA00029986"/>
    </source>
</evidence>
<evidence type="ECO:0000256" key="9">
    <source>
        <dbReference type="ARBA" id="ARBA00023235"/>
    </source>
</evidence>
<dbReference type="InterPro" id="IPR037041">
    <property type="entry name" value="Trigger_fac_C_sf"/>
</dbReference>
<dbReference type="RefSeq" id="WP_193622066.1">
    <property type="nucleotide sequence ID" value="NZ_JACRYS020000011.1"/>
</dbReference>
<dbReference type="Gene3D" id="3.30.70.1050">
    <property type="entry name" value="Trigger factor ribosome-binding domain"/>
    <property type="match status" value="1"/>
</dbReference>
<evidence type="ECO:0000259" key="13">
    <source>
        <dbReference type="Pfam" id="PF05698"/>
    </source>
</evidence>
<evidence type="ECO:0000256" key="1">
    <source>
        <dbReference type="ARBA" id="ARBA00000971"/>
    </source>
</evidence>
<dbReference type="InterPro" id="IPR005215">
    <property type="entry name" value="Trig_fac"/>
</dbReference>
<dbReference type="Gene3D" id="3.10.50.40">
    <property type="match status" value="1"/>
</dbReference>
<dbReference type="SUPFAM" id="SSF109998">
    <property type="entry name" value="Triger factor/SurA peptide-binding domain-like"/>
    <property type="match status" value="1"/>
</dbReference>
<dbReference type="AlphaFoldDB" id="A0AAX3B8V2"/>
<protein>
    <recommendedName>
        <fullName evidence="5">Trigger factor</fullName>
        <ecNumber evidence="4">5.2.1.8</ecNumber>
    </recommendedName>
    <alternativeName>
        <fullName evidence="11">PPIase</fullName>
    </alternativeName>
</protein>
<dbReference type="GO" id="GO:0003755">
    <property type="term" value="F:peptidyl-prolyl cis-trans isomerase activity"/>
    <property type="evidence" value="ECO:0007669"/>
    <property type="project" value="UniProtKB-KW"/>
</dbReference>
<evidence type="ECO:0000259" key="12">
    <source>
        <dbReference type="Pfam" id="PF05697"/>
    </source>
</evidence>
<proteinExistence type="inferred from homology"/>
<name>A0AAX3B8V2_9MOLU</name>
<keyword evidence="8" id="KW-0143">Chaperone</keyword>
<dbReference type="EMBL" id="CP097206">
    <property type="protein sequence ID" value="UQV27054.1"/>
    <property type="molecule type" value="Genomic_DNA"/>
</dbReference>
<keyword evidence="6" id="KW-0132">Cell division</keyword>
<comment type="similarity">
    <text evidence="3">Belongs to the FKBP-type PPIase family. Tig subfamily.</text>
</comment>
<evidence type="ECO:0000256" key="2">
    <source>
        <dbReference type="ARBA" id="ARBA00004496"/>
    </source>
</evidence>
<dbReference type="GO" id="GO:0051301">
    <property type="term" value="P:cell division"/>
    <property type="evidence" value="ECO:0007669"/>
    <property type="project" value="UniProtKB-KW"/>
</dbReference>
<evidence type="ECO:0000256" key="4">
    <source>
        <dbReference type="ARBA" id="ARBA00013194"/>
    </source>
</evidence>
<feature type="domain" description="Trigger factor C-terminal" evidence="13">
    <location>
        <begin position="271"/>
        <end position="426"/>
    </location>
</feature>
<evidence type="ECO:0000256" key="8">
    <source>
        <dbReference type="ARBA" id="ARBA00023186"/>
    </source>
</evidence>
<gene>
    <name evidence="14" type="ORF">H7686_0001650</name>
</gene>
<evidence type="ECO:0000256" key="7">
    <source>
        <dbReference type="ARBA" id="ARBA00023110"/>
    </source>
</evidence>
<comment type="subcellular location">
    <subcellularLocation>
        <location evidence="2">Cytoplasm</location>
    </subcellularLocation>
</comment>
<dbReference type="InterPro" id="IPR008880">
    <property type="entry name" value="Trigger_fac_C"/>
</dbReference>
<organism evidence="14 15">
    <name type="scientific">Candidatus Phytoplasma asiaticum</name>
    <dbReference type="NCBI Taxonomy" id="2763338"/>
    <lineage>
        <taxon>Bacteria</taxon>
        <taxon>Bacillati</taxon>
        <taxon>Mycoplasmatota</taxon>
        <taxon>Mollicutes</taxon>
        <taxon>Acholeplasmatales</taxon>
        <taxon>Acholeplasmataceae</taxon>
        <taxon>Candidatus Phytoplasma</taxon>
        <taxon>16SrII (Peanut WB group)</taxon>
    </lineage>
</organism>
<comment type="catalytic activity">
    <reaction evidence="1">
        <text>[protein]-peptidylproline (omega=180) = [protein]-peptidylproline (omega=0)</text>
        <dbReference type="Rhea" id="RHEA:16237"/>
        <dbReference type="Rhea" id="RHEA-COMP:10747"/>
        <dbReference type="Rhea" id="RHEA-COMP:10748"/>
        <dbReference type="ChEBI" id="CHEBI:83833"/>
        <dbReference type="ChEBI" id="CHEBI:83834"/>
        <dbReference type="EC" id="5.2.1.8"/>
    </reaction>
</comment>
<dbReference type="InterPro" id="IPR027304">
    <property type="entry name" value="Trigger_fact/SurA_dom_sf"/>
</dbReference>
<evidence type="ECO:0000313" key="15">
    <source>
        <dbReference type="Proteomes" id="UP000769022"/>
    </source>
</evidence>
<dbReference type="EC" id="5.2.1.8" evidence="4"/>
<sequence length="436" mass="52359">MKIEYIKNDFAKYNFDINPQEFEFFLQKSFDDIKKDIKIKGFRKGFVNRLLCEKYFGERFLYQKAITFLVESKINEILAKDENKIMGQPEIVDFDLNKIERNHNFSLIIKFALKPKIDLCDYKNINIPINKKNQDVVVTEEEIDKSIRQWLNIAFKEQGFILKNKYCQYFFNLEIRHKNVVILKENNICFDFDNGNFNYIIEYLSSHILGMKEKEYRNLKIKFPNTFSNSKLSGNNVKIKLFLNKINVISDINLNADIINQLHLSENFPKIENLIDYFRKQLQFNKKEVLKKQEIQEIVEYLLKNSSIDISQHLLQNHISITENKIQQQLKNKDFNLMEYLQKNNLSESDFKKQMIEENVKKIKIAFLLEEIALKENIRILDDEIQNFYQNLFHSSNFNNFEDFQKEYDFNYIKTTLLHNKVIDFLWNNSSFNKNS</sequence>
<evidence type="ECO:0000256" key="6">
    <source>
        <dbReference type="ARBA" id="ARBA00022618"/>
    </source>
</evidence>
<dbReference type="GO" id="GO:0006457">
    <property type="term" value="P:protein folding"/>
    <property type="evidence" value="ECO:0007669"/>
    <property type="project" value="InterPro"/>
</dbReference>
<dbReference type="PIRSF" id="PIRSF003095">
    <property type="entry name" value="Trigger_factor"/>
    <property type="match status" value="1"/>
</dbReference>